<proteinExistence type="predicted"/>
<dbReference type="PANTHER" id="PTHR43056:SF10">
    <property type="entry name" value="COCE_NOND FAMILY, PUTATIVE (AFU_ORTHOLOGUE AFUA_7G00600)-RELATED"/>
    <property type="match status" value="1"/>
</dbReference>
<dbReference type="STRING" id="1848.SAMN05443637_115114"/>
<dbReference type="Gene3D" id="3.40.50.1820">
    <property type="entry name" value="alpha/beta hydrolase"/>
    <property type="match status" value="1"/>
</dbReference>
<dbReference type="Pfam" id="PF02129">
    <property type="entry name" value="Peptidase_S15"/>
    <property type="match status" value="1"/>
</dbReference>
<dbReference type="Proteomes" id="UP000184363">
    <property type="component" value="Unassembled WGS sequence"/>
</dbReference>
<protein>
    <recommendedName>
        <fullName evidence="2">Xaa-Pro dipeptidyl-peptidase C-terminal domain-containing protein</fullName>
    </recommendedName>
</protein>
<dbReference type="SUPFAM" id="SSF49785">
    <property type="entry name" value="Galactose-binding domain-like"/>
    <property type="match status" value="1"/>
</dbReference>
<dbReference type="NCBIfam" id="TIGR00976">
    <property type="entry name" value="CocE_NonD"/>
    <property type="match status" value="1"/>
</dbReference>
<dbReference type="InterPro" id="IPR029058">
    <property type="entry name" value="AB_hydrolase_fold"/>
</dbReference>
<dbReference type="Gene3D" id="2.60.120.260">
    <property type="entry name" value="Galactose-binding domain-like"/>
    <property type="match status" value="1"/>
</dbReference>
<dbReference type="RefSeq" id="WP_234997429.1">
    <property type="nucleotide sequence ID" value="NZ_FRAP01000015.1"/>
</dbReference>
<dbReference type="SUPFAM" id="SSF53474">
    <property type="entry name" value="alpha/beta-Hydrolases"/>
    <property type="match status" value="1"/>
</dbReference>
<dbReference type="EMBL" id="FRAP01000015">
    <property type="protein sequence ID" value="SHK97277.1"/>
    <property type="molecule type" value="Genomic_DNA"/>
</dbReference>
<sequence length="551" mass="60133">MPAVVPRSFPMRLADRALAAALGLPRSSGDYTVERGVRVPMRDGVELLADHYAPAGPVGRGTVLVRTPYGRTGPMAMLIARVFADQGYHVVLQSCRGTFGSGAVFDPMRYEIDDGHDTVAWLRTQPWFDGRLATTGMSYLGFTQWALLTDPPPELRTAIVLVGPHDMHRAAWGTGAFTLDDFFGWSEMIVHQEEPGFLRGFYRQATANRRLTPGKNGVPLLAAGERLLLGKAPWYREWLRRPDRDDPYWTPLKVGAALDRVQVPVLLIGGWMDLFLRQTVDQYTHLRSRGVDAALTIGPWTHVGVITKGVRTVLREQMDWLDEHLAGDRPAGRPARVRVYVTGADEGWRGLADWPPAHAEEALYLHPQGGLAAEPPGPGEPDSEFVYDPADPTPSLGGRLLAADASGWRDSRPLAARSDVLAFTGPPLPAPLEIAGTPVAHLAHRSDNPHCDVFVRICDVTPDGRAVNVSDGFRRLVPGEHDADLVLPLDPCAHRFAAGHRVQVLVAGGAHPRYARNVGSGEPVADATTLVPSHRRLQHGTSRVVLPVVGR</sequence>
<dbReference type="InterPro" id="IPR000383">
    <property type="entry name" value="Xaa-Pro-like_dom"/>
</dbReference>
<reference evidence="3 4" key="1">
    <citation type="submission" date="2016-11" db="EMBL/GenBank/DDBJ databases">
        <authorList>
            <person name="Jaros S."/>
            <person name="Januszkiewicz K."/>
            <person name="Wedrychowicz H."/>
        </authorList>
    </citation>
    <scope>NUCLEOTIDE SEQUENCE [LARGE SCALE GENOMIC DNA]</scope>
    <source>
        <strain evidence="3 4">DSM 43832</strain>
    </source>
</reference>
<dbReference type="PANTHER" id="PTHR43056">
    <property type="entry name" value="PEPTIDASE S9 PROLYL OLIGOPEPTIDASE"/>
    <property type="match status" value="1"/>
</dbReference>
<dbReference type="InterPro" id="IPR050585">
    <property type="entry name" value="Xaa-Pro_dipeptidyl-ppase/CocE"/>
</dbReference>
<name>A0A1M6WU57_PSETH</name>
<keyword evidence="4" id="KW-1185">Reference proteome</keyword>
<dbReference type="InterPro" id="IPR005674">
    <property type="entry name" value="CocE/Ser_esterase"/>
</dbReference>
<dbReference type="Gene3D" id="1.10.3020.10">
    <property type="entry name" value="alpha-amino acid ester hydrolase ( Helical cap domain)"/>
    <property type="match status" value="1"/>
</dbReference>
<evidence type="ECO:0000313" key="3">
    <source>
        <dbReference type="EMBL" id="SHK97277.1"/>
    </source>
</evidence>
<dbReference type="GO" id="GO:0008239">
    <property type="term" value="F:dipeptidyl-peptidase activity"/>
    <property type="evidence" value="ECO:0007669"/>
    <property type="project" value="InterPro"/>
</dbReference>
<dbReference type="InterPro" id="IPR013736">
    <property type="entry name" value="Xaa-Pro_dipept_C"/>
</dbReference>
<gene>
    <name evidence="3" type="ORF">SAMN05443637_115114</name>
</gene>
<dbReference type="InterPro" id="IPR008979">
    <property type="entry name" value="Galactose-bd-like_sf"/>
</dbReference>
<evidence type="ECO:0000256" key="1">
    <source>
        <dbReference type="ARBA" id="ARBA00022801"/>
    </source>
</evidence>
<evidence type="ECO:0000313" key="4">
    <source>
        <dbReference type="Proteomes" id="UP000184363"/>
    </source>
</evidence>
<feature type="domain" description="Xaa-Pro dipeptidyl-peptidase C-terminal" evidence="2">
    <location>
        <begin position="318"/>
        <end position="545"/>
    </location>
</feature>
<dbReference type="AlphaFoldDB" id="A0A1M6WU57"/>
<evidence type="ECO:0000259" key="2">
    <source>
        <dbReference type="SMART" id="SM00939"/>
    </source>
</evidence>
<organism evidence="3 4">
    <name type="scientific">Pseudonocardia thermophila</name>
    <dbReference type="NCBI Taxonomy" id="1848"/>
    <lineage>
        <taxon>Bacteria</taxon>
        <taxon>Bacillati</taxon>
        <taxon>Actinomycetota</taxon>
        <taxon>Actinomycetes</taxon>
        <taxon>Pseudonocardiales</taxon>
        <taxon>Pseudonocardiaceae</taxon>
        <taxon>Pseudonocardia</taxon>
    </lineage>
</organism>
<keyword evidence="1" id="KW-0378">Hydrolase</keyword>
<dbReference type="SMART" id="SM00939">
    <property type="entry name" value="PepX_C"/>
    <property type="match status" value="1"/>
</dbReference>
<dbReference type="Pfam" id="PF08530">
    <property type="entry name" value="PepX_C"/>
    <property type="match status" value="1"/>
</dbReference>
<accession>A0A1M6WU57</accession>